<comment type="caution">
    <text evidence="1">The sequence shown here is derived from an EMBL/GenBank/DDBJ whole genome shotgun (WGS) entry which is preliminary data.</text>
</comment>
<evidence type="ECO:0008006" key="3">
    <source>
        <dbReference type="Google" id="ProtNLM"/>
    </source>
</evidence>
<dbReference type="PROSITE" id="PS51257">
    <property type="entry name" value="PROKAR_LIPOPROTEIN"/>
    <property type="match status" value="1"/>
</dbReference>
<gene>
    <name evidence="1" type="ORF">IAC54_05590</name>
</gene>
<accession>A0A9D9E5M8</accession>
<evidence type="ECO:0000313" key="1">
    <source>
        <dbReference type="EMBL" id="MBO8438355.1"/>
    </source>
</evidence>
<dbReference type="EMBL" id="JADIMW010000062">
    <property type="protein sequence ID" value="MBO8438355.1"/>
    <property type="molecule type" value="Genomic_DNA"/>
</dbReference>
<dbReference type="AlphaFoldDB" id="A0A9D9E5M8"/>
<reference evidence="1" key="1">
    <citation type="submission" date="2020-10" db="EMBL/GenBank/DDBJ databases">
        <authorList>
            <person name="Gilroy R."/>
        </authorList>
    </citation>
    <scope>NUCLEOTIDE SEQUENCE</scope>
    <source>
        <strain evidence="1">G3-4614</strain>
    </source>
</reference>
<protein>
    <recommendedName>
        <fullName evidence="3">Cytochrome c domain-containing protein</fullName>
    </recommendedName>
</protein>
<proteinExistence type="predicted"/>
<evidence type="ECO:0000313" key="2">
    <source>
        <dbReference type="Proteomes" id="UP000823636"/>
    </source>
</evidence>
<reference evidence="1" key="2">
    <citation type="journal article" date="2021" name="PeerJ">
        <title>Extensive microbial diversity within the chicken gut microbiome revealed by metagenomics and culture.</title>
        <authorList>
            <person name="Gilroy R."/>
            <person name="Ravi A."/>
            <person name="Getino M."/>
            <person name="Pursley I."/>
            <person name="Horton D.L."/>
            <person name="Alikhan N.F."/>
            <person name="Baker D."/>
            <person name="Gharbi K."/>
            <person name="Hall N."/>
            <person name="Watson M."/>
            <person name="Adriaenssens E.M."/>
            <person name="Foster-Nyarko E."/>
            <person name="Jarju S."/>
            <person name="Secka A."/>
            <person name="Antonio M."/>
            <person name="Oren A."/>
            <person name="Chaudhuri R.R."/>
            <person name="La Ragione R."/>
            <person name="Hildebrand F."/>
            <person name="Pallen M.J."/>
        </authorList>
    </citation>
    <scope>NUCLEOTIDE SEQUENCE</scope>
    <source>
        <strain evidence="1">G3-4614</strain>
    </source>
</reference>
<name>A0A9D9E5M8_9BACT</name>
<dbReference type="Proteomes" id="UP000823636">
    <property type="component" value="Unassembled WGS sequence"/>
</dbReference>
<organism evidence="1 2">
    <name type="scientific">Candidatus Caccoplasma merdipullorum</name>
    <dbReference type="NCBI Taxonomy" id="2840718"/>
    <lineage>
        <taxon>Bacteria</taxon>
        <taxon>Pseudomonadati</taxon>
        <taxon>Bacteroidota</taxon>
        <taxon>Bacteroidia</taxon>
        <taxon>Bacteroidales</taxon>
        <taxon>Bacteroidaceae</taxon>
        <taxon>Bacteroidaceae incertae sedis</taxon>
        <taxon>Candidatus Caccoplasma</taxon>
    </lineage>
</organism>
<sequence length="236" mass="25408">MKIKQSILALIITAIAVSCDDGRIYDSSAITATTGRTLHLTATIKGAGNWPDGYRLVTAGFNPTSNYALIAKDVMPAADGTVEHTMTQIDEEATTVELCIIDRLRKRIVTYESLDCTGAATNIEMNLGELDVSMYPTIQNKIFNTYCIQCHGGSTYAGAGLYLTTGKSYDALVNVQSIKSPAGALLVTPGNAEASFLHTALNTDISSSWRIDHIDIIQFPALLTIIDEWINAGAKK</sequence>